<sequence length="30" mass="3570">MLKVLISNIRSFWWFYAVLFIPLALVVGWS</sequence>
<proteinExistence type="predicted"/>
<evidence type="ECO:0000256" key="1">
    <source>
        <dbReference type="SAM" id="Phobius"/>
    </source>
</evidence>
<organism evidence="2 3">
    <name type="scientific">Achromobacter ruhlandii</name>
    <dbReference type="NCBI Taxonomy" id="72557"/>
    <lineage>
        <taxon>Bacteria</taxon>
        <taxon>Pseudomonadati</taxon>
        <taxon>Pseudomonadota</taxon>
        <taxon>Betaproteobacteria</taxon>
        <taxon>Burkholderiales</taxon>
        <taxon>Alcaligenaceae</taxon>
        <taxon>Achromobacter</taxon>
    </lineage>
</organism>
<dbReference type="EMBL" id="CADILE010000021">
    <property type="protein sequence ID" value="CAB3919921.1"/>
    <property type="molecule type" value="Genomic_DNA"/>
</dbReference>
<evidence type="ECO:0000313" key="3">
    <source>
        <dbReference type="Proteomes" id="UP000494122"/>
    </source>
</evidence>
<accession>A0A6S7ENK0</accession>
<reference evidence="2 3" key="1">
    <citation type="submission" date="2020-04" db="EMBL/GenBank/DDBJ databases">
        <authorList>
            <person name="De Canck E."/>
        </authorList>
    </citation>
    <scope>NUCLEOTIDE SEQUENCE [LARGE SCALE GENOMIC DNA]</scope>
    <source>
        <strain evidence="2 3">LMG 3328</strain>
    </source>
</reference>
<dbReference type="Proteomes" id="UP000494122">
    <property type="component" value="Unassembled WGS sequence"/>
</dbReference>
<feature type="transmembrane region" description="Helical" evidence="1">
    <location>
        <begin position="12"/>
        <end position="29"/>
    </location>
</feature>
<keyword evidence="1" id="KW-1133">Transmembrane helix</keyword>
<keyword evidence="1" id="KW-0812">Transmembrane</keyword>
<gene>
    <name evidence="2" type="ORF">LMG3328_05302</name>
</gene>
<keyword evidence="1" id="KW-0472">Membrane</keyword>
<name>A0A6S7ENK0_9BURK</name>
<protein>
    <submittedName>
        <fullName evidence="2">Uncharacterized protein</fullName>
    </submittedName>
</protein>
<evidence type="ECO:0000313" key="2">
    <source>
        <dbReference type="EMBL" id="CAB3919921.1"/>
    </source>
</evidence>
<dbReference type="AlphaFoldDB" id="A0A6S7ENK0"/>